<evidence type="ECO:0000313" key="1">
    <source>
        <dbReference type="EMBL" id="KAL0157691.1"/>
    </source>
</evidence>
<gene>
    <name evidence="1" type="ORF">M9458_045767</name>
</gene>
<name>A0ABD0N8X2_CIRMR</name>
<proteinExistence type="predicted"/>
<keyword evidence="2" id="KW-1185">Reference proteome</keyword>
<feature type="non-terminal residue" evidence="1">
    <location>
        <position position="1"/>
    </location>
</feature>
<accession>A0ABD0N8X2</accession>
<dbReference type="EMBL" id="JAMKFB020000023">
    <property type="protein sequence ID" value="KAL0157691.1"/>
    <property type="molecule type" value="Genomic_DNA"/>
</dbReference>
<feature type="non-terminal residue" evidence="1">
    <location>
        <position position="52"/>
    </location>
</feature>
<organism evidence="1 2">
    <name type="scientific">Cirrhinus mrigala</name>
    <name type="common">Mrigala</name>
    <dbReference type="NCBI Taxonomy" id="683832"/>
    <lineage>
        <taxon>Eukaryota</taxon>
        <taxon>Metazoa</taxon>
        <taxon>Chordata</taxon>
        <taxon>Craniata</taxon>
        <taxon>Vertebrata</taxon>
        <taxon>Euteleostomi</taxon>
        <taxon>Actinopterygii</taxon>
        <taxon>Neopterygii</taxon>
        <taxon>Teleostei</taxon>
        <taxon>Ostariophysi</taxon>
        <taxon>Cypriniformes</taxon>
        <taxon>Cyprinidae</taxon>
        <taxon>Labeoninae</taxon>
        <taxon>Labeonini</taxon>
        <taxon>Cirrhinus</taxon>
    </lineage>
</organism>
<comment type="caution">
    <text evidence="1">The sequence shown here is derived from an EMBL/GenBank/DDBJ whole genome shotgun (WGS) entry which is preliminary data.</text>
</comment>
<protein>
    <submittedName>
        <fullName evidence="1">Uncharacterized protein</fullName>
    </submittedName>
</protein>
<reference evidence="1 2" key="1">
    <citation type="submission" date="2024-05" db="EMBL/GenBank/DDBJ databases">
        <title>Genome sequencing and assembly of Indian major carp, Cirrhinus mrigala (Hamilton, 1822).</title>
        <authorList>
            <person name="Mohindra V."/>
            <person name="Chowdhury L.M."/>
            <person name="Lal K."/>
            <person name="Jena J.K."/>
        </authorList>
    </citation>
    <scope>NUCLEOTIDE SEQUENCE [LARGE SCALE GENOMIC DNA]</scope>
    <source>
        <strain evidence="1">CM1030</strain>
        <tissue evidence="1">Blood</tissue>
    </source>
</reference>
<evidence type="ECO:0000313" key="2">
    <source>
        <dbReference type="Proteomes" id="UP001529510"/>
    </source>
</evidence>
<dbReference type="Proteomes" id="UP001529510">
    <property type="component" value="Unassembled WGS sequence"/>
</dbReference>
<dbReference type="AlphaFoldDB" id="A0ABD0N8X2"/>
<sequence length="52" mass="6066">FRLIRHTVGLVYRGYVVHQCDGLHRLMYSTADGLPHFGGARCTRRLQVLRRL</sequence>